<dbReference type="Proteomes" id="UP000199137">
    <property type="component" value="Unassembled WGS sequence"/>
</dbReference>
<feature type="compositionally biased region" description="Gly residues" evidence="1">
    <location>
        <begin position="241"/>
        <end position="268"/>
    </location>
</feature>
<sequence length="457" mass="47883">MTLAQRRARLGVRHHLAARATTVEEAVDGVVALHATDPASVYLSAWSRVRDVSVADVEDALYSRRTLLRVLGMRRTVFVTDIATAGSVQAACSYDVAARQRRLLEKQLGTLGHPENVPRPGAWLDEVMASVEKALRARGSATAQQLADDEPRLRQQLLMAKGKPYESIGNVTSRVLFQLAAEGHIVRGRPRGSWQSTQYHWSPLTDWLAGAVVPDSGRGAEAGAGAGSGCGAEAGPGSGFGVEAGAGPGSGVETGAGPGAGRGSGTSAGSGLSDPVPADWPGLSEAEARAALARRWLHAFGPAPVADLRWWTGWTAGQTKKALAAVAPAEVDLDGEPAIVLPGDLAPVAAPGPWIALLPALDPTAMGWQSRDWYVGPHRPALFDRSGNIGPTVWSDGRIVGAWCHRPSGEVAVRLLEDIGADKTAAVDAEAARLGEWLGEARVVPKFRTPAEKELAG</sequence>
<organism evidence="2 3">
    <name type="scientific">Amycolatopsis rubida</name>
    <dbReference type="NCBI Taxonomy" id="112413"/>
    <lineage>
        <taxon>Bacteria</taxon>
        <taxon>Bacillati</taxon>
        <taxon>Actinomycetota</taxon>
        <taxon>Actinomycetes</taxon>
        <taxon>Pseudonocardiales</taxon>
        <taxon>Pseudonocardiaceae</taxon>
        <taxon>Amycolatopsis</taxon>
    </lineage>
</organism>
<dbReference type="GO" id="GO:0003677">
    <property type="term" value="F:DNA binding"/>
    <property type="evidence" value="ECO:0007669"/>
    <property type="project" value="UniProtKB-KW"/>
</dbReference>
<evidence type="ECO:0000256" key="1">
    <source>
        <dbReference type="SAM" id="MobiDB-lite"/>
    </source>
</evidence>
<evidence type="ECO:0000313" key="3">
    <source>
        <dbReference type="Proteomes" id="UP000199137"/>
    </source>
</evidence>
<accession>A0A1I5Q9G3</accession>
<proteinExistence type="predicted"/>
<dbReference type="Pfam" id="PF06224">
    <property type="entry name" value="AlkZ-like"/>
    <property type="match status" value="1"/>
</dbReference>
<dbReference type="RefSeq" id="WP_208865285.1">
    <property type="nucleotide sequence ID" value="NZ_FOWC01000005.1"/>
</dbReference>
<keyword evidence="2" id="KW-0238">DNA-binding</keyword>
<gene>
    <name evidence="2" type="ORF">SAMN05421854_105236</name>
</gene>
<dbReference type="EMBL" id="FOWC01000005">
    <property type="protein sequence ID" value="SFP42852.1"/>
    <property type="molecule type" value="Genomic_DNA"/>
</dbReference>
<dbReference type="PANTHER" id="PTHR38479">
    <property type="entry name" value="LMO0824 PROTEIN"/>
    <property type="match status" value="1"/>
</dbReference>
<dbReference type="PANTHER" id="PTHR38479:SF2">
    <property type="entry name" value="WINGED HELIX DNA-BINDING DOMAIN-CONTAINING PROTEIN"/>
    <property type="match status" value="1"/>
</dbReference>
<dbReference type="STRING" id="112413.SAMN05421854_105236"/>
<evidence type="ECO:0000313" key="2">
    <source>
        <dbReference type="EMBL" id="SFP42852.1"/>
    </source>
</evidence>
<protein>
    <submittedName>
        <fullName evidence="2">Winged helix DNA-binding domain-containing protein</fullName>
    </submittedName>
</protein>
<name>A0A1I5Q9G3_9PSEU</name>
<dbReference type="AlphaFoldDB" id="A0A1I5Q9G3"/>
<dbReference type="InterPro" id="IPR009351">
    <property type="entry name" value="AlkZ-like"/>
</dbReference>
<feature type="region of interest" description="Disordered" evidence="1">
    <location>
        <begin position="241"/>
        <end position="281"/>
    </location>
</feature>
<reference evidence="3" key="1">
    <citation type="submission" date="2016-10" db="EMBL/GenBank/DDBJ databases">
        <authorList>
            <person name="Varghese N."/>
            <person name="Submissions S."/>
        </authorList>
    </citation>
    <scope>NUCLEOTIDE SEQUENCE [LARGE SCALE GENOMIC DNA]</scope>
    <source>
        <strain evidence="3">DSM 44637</strain>
    </source>
</reference>